<keyword evidence="4" id="KW-1185">Reference proteome</keyword>
<reference evidence="2 4" key="1">
    <citation type="journal article" date="2011" name="Nature">
        <title>The Medicago genome provides insight into the evolution of rhizobial symbioses.</title>
        <authorList>
            <person name="Young N.D."/>
            <person name="Debelle F."/>
            <person name="Oldroyd G.E."/>
            <person name="Geurts R."/>
            <person name="Cannon S.B."/>
            <person name="Udvardi M.K."/>
            <person name="Benedito V.A."/>
            <person name="Mayer K.F."/>
            <person name="Gouzy J."/>
            <person name="Schoof H."/>
            <person name="Van de Peer Y."/>
            <person name="Proost S."/>
            <person name="Cook D.R."/>
            <person name="Meyers B.C."/>
            <person name="Spannagl M."/>
            <person name="Cheung F."/>
            <person name="De Mita S."/>
            <person name="Krishnakumar V."/>
            <person name="Gundlach H."/>
            <person name="Zhou S."/>
            <person name="Mudge J."/>
            <person name="Bharti A.K."/>
            <person name="Murray J.D."/>
            <person name="Naoumkina M.A."/>
            <person name="Rosen B."/>
            <person name="Silverstein K.A."/>
            <person name="Tang H."/>
            <person name="Rombauts S."/>
            <person name="Zhao P.X."/>
            <person name="Zhou P."/>
            <person name="Barbe V."/>
            <person name="Bardou P."/>
            <person name="Bechner M."/>
            <person name="Bellec A."/>
            <person name="Berger A."/>
            <person name="Berges H."/>
            <person name="Bidwell S."/>
            <person name="Bisseling T."/>
            <person name="Choisne N."/>
            <person name="Couloux A."/>
            <person name="Denny R."/>
            <person name="Deshpande S."/>
            <person name="Dai X."/>
            <person name="Doyle J.J."/>
            <person name="Dudez A.M."/>
            <person name="Farmer A.D."/>
            <person name="Fouteau S."/>
            <person name="Franken C."/>
            <person name="Gibelin C."/>
            <person name="Gish J."/>
            <person name="Goldstein S."/>
            <person name="Gonzalez A.J."/>
            <person name="Green P.J."/>
            <person name="Hallab A."/>
            <person name="Hartog M."/>
            <person name="Hua A."/>
            <person name="Humphray S.J."/>
            <person name="Jeong D.H."/>
            <person name="Jing Y."/>
            <person name="Jocker A."/>
            <person name="Kenton S.M."/>
            <person name="Kim D.J."/>
            <person name="Klee K."/>
            <person name="Lai H."/>
            <person name="Lang C."/>
            <person name="Lin S."/>
            <person name="Macmil S.L."/>
            <person name="Magdelenat G."/>
            <person name="Matthews L."/>
            <person name="McCorrison J."/>
            <person name="Monaghan E.L."/>
            <person name="Mun J.H."/>
            <person name="Najar F.Z."/>
            <person name="Nicholson C."/>
            <person name="Noirot C."/>
            <person name="O'Bleness M."/>
            <person name="Paule C.R."/>
            <person name="Poulain J."/>
            <person name="Prion F."/>
            <person name="Qin B."/>
            <person name="Qu C."/>
            <person name="Retzel E.F."/>
            <person name="Riddle C."/>
            <person name="Sallet E."/>
            <person name="Samain S."/>
            <person name="Samson N."/>
            <person name="Sanders I."/>
            <person name="Saurat O."/>
            <person name="Scarpelli C."/>
            <person name="Schiex T."/>
            <person name="Segurens B."/>
            <person name="Severin A.J."/>
            <person name="Sherrier D.J."/>
            <person name="Shi R."/>
            <person name="Sims S."/>
            <person name="Singer S.R."/>
            <person name="Sinharoy S."/>
            <person name="Sterck L."/>
            <person name="Viollet A."/>
            <person name="Wang B.B."/>
            <person name="Wang K."/>
            <person name="Wang M."/>
            <person name="Wang X."/>
            <person name="Warfsmann J."/>
            <person name="Weissenbach J."/>
            <person name="White D.D."/>
            <person name="White J.D."/>
            <person name="Wiley G.B."/>
            <person name="Wincker P."/>
            <person name="Xing Y."/>
            <person name="Yang L."/>
            <person name="Yao Z."/>
            <person name="Ying F."/>
            <person name="Zhai J."/>
            <person name="Zhou L."/>
            <person name="Zuber A."/>
            <person name="Denarie J."/>
            <person name="Dixon R.A."/>
            <person name="May G.D."/>
            <person name="Schwartz D.C."/>
            <person name="Rogers J."/>
            <person name="Quetier F."/>
            <person name="Town C.D."/>
            <person name="Roe B.A."/>
        </authorList>
    </citation>
    <scope>NUCLEOTIDE SEQUENCE [LARGE SCALE GENOMIC DNA]</scope>
    <source>
        <strain evidence="2">A17</strain>
        <strain evidence="3 4">cv. Jemalong A17</strain>
    </source>
</reference>
<reference evidence="3" key="3">
    <citation type="submission" date="2015-04" db="UniProtKB">
        <authorList>
            <consortium name="EnsemblPlants"/>
        </authorList>
    </citation>
    <scope>IDENTIFICATION</scope>
    <source>
        <strain evidence="3">cv. Jemalong A17</strain>
    </source>
</reference>
<reference evidence="2 4" key="2">
    <citation type="journal article" date="2014" name="BMC Genomics">
        <title>An improved genome release (version Mt4.0) for the model legume Medicago truncatula.</title>
        <authorList>
            <person name="Tang H."/>
            <person name="Krishnakumar V."/>
            <person name="Bidwell S."/>
            <person name="Rosen B."/>
            <person name="Chan A."/>
            <person name="Zhou S."/>
            <person name="Gentzbittel L."/>
            <person name="Childs K.L."/>
            <person name="Yandell M."/>
            <person name="Gundlach H."/>
            <person name="Mayer K.F."/>
            <person name="Schwartz D.C."/>
            <person name="Town C.D."/>
        </authorList>
    </citation>
    <scope>GENOME REANNOTATION</scope>
    <source>
        <strain evidence="2">A17</strain>
        <strain evidence="3 4">cv. Jemalong A17</strain>
    </source>
</reference>
<sequence length="162" mass="18424">MMKEKLLLGRWGCSLEYIGSGVKGDAQTRDARLGVPEVLKRKEAKKHQTITTLNKSKEQKQLQQKENTSTKGQIEANGTPQPPRREPGPTTQTPYRNQHRIGCASHSYKEKRLTELLPRNHFQDESFTLSTKRSTGGALPQKLYHYESSKQPTQQQAKPKLN</sequence>
<feature type="compositionally biased region" description="Polar residues" evidence="1">
    <location>
        <begin position="69"/>
        <end position="79"/>
    </location>
</feature>
<name>A0A072UKM4_MEDTR</name>
<dbReference type="Proteomes" id="UP000002051">
    <property type="component" value="Chromosome 4"/>
</dbReference>
<dbReference type="EMBL" id="CM001220">
    <property type="protein sequence ID" value="KEH29648.1"/>
    <property type="molecule type" value="Genomic_DNA"/>
</dbReference>
<dbReference type="EnsemblPlants" id="KEH29648">
    <property type="protein sequence ID" value="KEH29648"/>
    <property type="gene ID" value="MTR_4g046710"/>
</dbReference>
<feature type="compositionally biased region" description="Polar residues" evidence="1">
    <location>
        <begin position="125"/>
        <end position="134"/>
    </location>
</feature>
<proteinExistence type="predicted"/>
<gene>
    <name evidence="2" type="ordered locus">MTR_4g046710</name>
</gene>
<feature type="compositionally biased region" description="Polar residues" evidence="1">
    <location>
        <begin position="149"/>
        <end position="162"/>
    </location>
</feature>
<evidence type="ECO:0000313" key="3">
    <source>
        <dbReference type="EnsemblPlants" id="KEH29648"/>
    </source>
</evidence>
<organism evidence="2 4">
    <name type="scientific">Medicago truncatula</name>
    <name type="common">Barrel medic</name>
    <name type="synonym">Medicago tribuloides</name>
    <dbReference type="NCBI Taxonomy" id="3880"/>
    <lineage>
        <taxon>Eukaryota</taxon>
        <taxon>Viridiplantae</taxon>
        <taxon>Streptophyta</taxon>
        <taxon>Embryophyta</taxon>
        <taxon>Tracheophyta</taxon>
        <taxon>Spermatophyta</taxon>
        <taxon>Magnoliopsida</taxon>
        <taxon>eudicotyledons</taxon>
        <taxon>Gunneridae</taxon>
        <taxon>Pentapetalae</taxon>
        <taxon>rosids</taxon>
        <taxon>fabids</taxon>
        <taxon>Fabales</taxon>
        <taxon>Fabaceae</taxon>
        <taxon>Papilionoideae</taxon>
        <taxon>50 kb inversion clade</taxon>
        <taxon>NPAAA clade</taxon>
        <taxon>Hologalegina</taxon>
        <taxon>IRL clade</taxon>
        <taxon>Trifolieae</taxon>
        <taxon>Medicago</taxon>
    </lineage>
</organism>
<accession>A0A072UKM4</accession>
<evidence type="ECO:0000256" key="1">
    <source>
        <dbReference type="SAM" id="MobiDB-lite"/>
    </source>
</evidence>
<dbReference type="AlphaFoldDB" id="A0A072UKM4"/>
<evidence type="ECO:0000313" key="2">
    <source>
        <dbReference type="EMBL" id="KEH29648.1"/>
    </source>
</evidence>
<protein>
    <submittedName>
        <fullName evidence="2 3">Uncharacterized protein</fullName>
    </submittedName>
</protein>
<evidence type="ECO:0000313" key="4">
    <source>
        <dbReference type="Proteomes" id="UP000002051"/>
    </source>
</evidence>
<feature type="region of interest" description="Disordered" evidence="1">
    <location>
        <begin position="39"/>
        <end position="162"/>
    </location>
</feature>
<dbReference type="HOGENOM" id="CLU_1637903_0_0_1"/>